<organism evidence="1 2">
    <name type="scientific">Prorocentrum cordatum</name>
    <dbReference type="NCBI Taxonomy" id="2364126"/>
    <lineage>
        <taxon>Eukaryota</taxon>
        <taxon>Sar</taxon>
        <taxon>Alveolata</taxon>
        <taxon>Dinophyceae</taxon>
        <taxon>Prorocentrales</taxon>
        <taxon>Prorocentraceae</taxon>
        <taxon>Prorocentrum</taxon>
    </lineage>
</organism>
<protein>
    <submittedName>
        <fullName evidence="1">Uncharacterized protein</fullName>
    </submittedName>
</protein>
<dbReference type="EMBL" id="CAUYUJ010006335">
    <property type="protein sequence ID" value="CAK0817020.1"/>
    <property type="molecule type" value="Genomic_DNA"/>
</dbReference>
<feature type="non-terminal residue" evidence="1">
    <location>
        <position position="1"/>
    </location>
</feature>
<gene>
    <name evidence="1" type="ORF">PCOR1329_LOCUS19748</name>
</gene>
<accession>A0ABN9RGY5</accession>
<dbReference type="Proteomes" id="UP001189429">
    <property type="component" value="Unassembled WGS sequence"/>
</dbReference>
<evidence type="ECO:0000313" key="2">
    <source>
        <dbReference type="Proteomes" id="UP001189429"/>
    </source>
</evidence>
<keyword evidence="2" id="KW-1185">Reference proteome</keyword>
<proteinExistence type="predicted"/>
<name>A0ABN9RGY5_9DINO</name>
<feature type="non-terminal residue" evidence="1">
    <location>
        <position position="161"/>
    </location>
</feature>
<reference evidence="1" key="1">
    <citation type="submission" date="2023-10" db="EMBL/GenBank/DDBJ databases">
        <authorList>
            <person name="Chen Y."/>
            <person name="Shah S."/>
            <person name="Dougan E. K."/>
            <person name="Thang M."/>
            <person name="Chan C."/>
        </authorList>
    </citation>
    <scope>NUCLEOTIDE SEQUENCE [LARGE SCALE GENOMIC DNA]</scope>
</reference>
<sequence length="161" mass="17308">AQRPLLDKPNADVTAAAANWGVARDGVSGVAPRFNPQDLSWGLRNCLRFLLRQRFHWAGDAQEFDAQVVREIGGDVRSMAADAPAAWTARLLQLAFQTATLYGTTTVVFFFSVSGAKMAYESVEVILTGTDDDVHAAAGQMVKCAQLRGAPEPDDISIVIG</sequence>
<comment type="caution">
    <text evidence="1">The sequence shown here is derived from an EMBL/GenBank/DDBJ whole genome shotgun (WGS) entry which is preliminary data.</text>
</comment>
<evidence type="ECO:0000313" key="1">
    <source>
        <dbReference type="EMBL" id="CAK0817020.1"/>
    </source>
</evidence>